<feature type="transmembrane region" description="Helical" evidence="1">
    <location>
        <begin position="6"/>
        <end position="23"/>
    </location>
</feature>
<reference evidence="2 3" key="1">
    <citation type="submission" date="2019-07" db="EMBL/GenBank/DDBJ databases">
        <title>Whole genome shotgun sequence of Cerasibacillus quisquiliarum NBRC 102429.</title>
        <authorList>
            <person name="Hosoyama A."/>
            <person name="Uohara A."/>
            <person name="Ohji S."/>
            <person name="Ichikawa N."/>
        </authorList>
    </citation>
    <scope>NUCLEOTIDE SEQUENCE [LARGE SCALE GENOMIC DNA]</scope>
    <source>
        <strain evidence="2 3">NBRC 102429</strain>
    </source>
</reference>
<proteinExistence type="predicted"/>
<dbReference type="RefSeq" id="WP_146938508.1">
    <property type="nucleotide sequence ID" value="NZ_BJXW01000030.1"/>
</dbReference>
<evidence type="ECO:0000256" key="1">
    <source>
        <dbReference type="SAM" id="Phobius"/>
    </source>
</evidence>
<evidence type="ECO:0000313" key="2">
    <source>
        <dbReference type="EMBL" id="GEN32147.1"/>
    </source>
</evidence>
<comment type="caution">
    <text evidence="2">The sequence shown here is derived from an EMBL/GenBank/DDBJ whole genome shotgun (WGS) entry which is preliminary data.</text>
</comment>
<dbReference type="Proteomes" id="UP000321491">
    <property type="component" value="Unassembled WGS sequence"/>
</dbReference>
<gene>
    <name evidence="2" type="ORF">CQU01_23850</name>
</gene>
<dbReference type="OrthoDB" id="2390164at2"/>
<keyword evidence="1" id="KW-0472">Membrane</keyword>
<sequence length="110" mass="12553">MKKGWFIITVGIIIMLVLLSFLLKGTTHPSPDTRIILERHYKTYIAPPCFEQSDPEPTNFLDETSLEAAKAMNFAPHDACTEEMLQGEKEAWIISLLKNNGILSSKWDDW</sequence>
<dbReference type="AlphaFoldDB" id="A0A511UZR8"/>
<organism evidence="2 3">
    <name type="scientific">Cerasibacillus quisquiliarum</name>
    <dbReference type="NCBI Taxonomy" id="227865"/>
    <lineage>
        <taxon>Bacteria</taxon>
        <taxon>Bacillati</taxon>
        <taxon>Bacillota</taxon>
        <taxon>Bacilli</taxon>
        <taxon>Bacillales</taxon>
        <taxon>Bacillaceae</taxon>
        <taxon>Cerasibacillus</taxon>
    </lineage>
</organism>
<accession>A0A511UZR8</accession>
<keyword evidence="1" id="KW-1133">Transmembrane helix</keyword>
<name>A0A511UZR8_9BACI</name>
<evidence type="ECO:0000313" key="3">
    <source>
        <dbReference type="Proteomes" id="UP000321491"/>
    </source>
</evidence>
<keyword evidence="3" id="KW-1185">Reference proteome</keyword>
<keyword evidence="1" id="KW-0812">Transmembrane</keyword>
<protein>
    <submittedName>
        <fullName evidence="2">Uncharacterized protein</fullName>
    </submittedName>
</protein>
<dbReference type="EMBL" id="BJXW01000030">
    <property type="protein sequence ID" value="GEN32147.1"/>
    <property type="molecule type" value="Genomic_DNA"/>
</dbReference>